<evidence type="ECO:0000313" key="2">
    <source>
        <dbReference type="Proteomes" id="UP000030907"/>
    </source>
</evidence>
<name>A0A0A7PJD0_9SPHN</name>
<reference evidence="1 2" key="1">
    <citation type="journal article" date="2015" name="Int. J. Syst. Evol. Microbiol.">
        <title>Description of Sphingopyxis fribergensis sp. nov. - a soil bacterium with the ability to degrade styrene and phenylacetic acid.</title>
        <authorList>
            <person name="Oelschlagel M."/>
            <person name="Ruckert C."/>
            <person name="Kalinowski J."/>
            <person name="Schmidt G."/>
            <person name="Schlomann M."/>
            <person name="Tischler D."/>
        </authorList>
    </citation>
    <scope>NUCLEOTIDE SEQUENCE [LARGE SCALE GENOMIC DNA]</scope>
    <source>
        <strain evidence="1 2">Kp5.2</strain>
    </source>
</reference>
<dbReference type="KEGG" id="sphk:SKP52_16070"/>
<accession>A0A0A7PJD0</accession>
<dbReference type="OrthoDB" id="8454620at2"/>
<dbReference type="AlphaFoldDB" id="A0A0A7PJD0"/>
<dbReference type="Proteomes" id="UP000030907">
    <property type="component" value="Chromosome"/>
</dbReference>
<gene>
    <name evidence="1" type="ORF">SKP52_16070</name>
</gene>
<dbReference type="HOGENOM" id="CLU_2481678_0_0_5"/>
<dbReference type="EMBL" id="CP009122">
    <property type="protein sequence ID" value="AJA10089.1"/>
    <property type="molecule type" value="Genomic_DNA"/>
</dbReference>
<protein>
    <submittedName>
        <fullName evidence="1">Uncharacterized protein</fullName>
    </submittedName>
</protein>
<dbReference type="RefSeq" id="WP_039576315.1">
    <property type="nucleotide sequence ID" value="NZ_CP009122.1"/>
</dbReference>
<proteinExistence type="predicted"/>
<evidence type="ECO:0000313" key="1">
    <source>
        <dbReference type="EMBL" id="AJA10089.1"/>
    </source>
</evidence>
<organism evidence="1 2">
    <name type="scientific">Sphingopyxis fribergensis</name>
    <dbReference type="NCBI Taxonomy" id="1515612"/>
    <lineage>
        <taxon>Bacteria</taxon>
        <taxon>Pseudomonadati</taxon>
        <taxon>Pseudomonadota</taxon>
        <taxon>Alphaproteobacteria</taxon>
        <taxon>Sphingomonadales</taxon>
        <taxon>Sphingomonadaceae</taxon>
        <taxon>Sphingopyxis</taxon>
    </lineage>
</organism>
<sequence>MISATSAEPDPEGSILFVGRDAAGHWLVQGCEGQLEGRFIARRRLGFARAEFRGFPRARIVAALRPLIPAVSFEPFRPDECAIDRAD</sequence>
<keyword evidence="2" id="KW-1185">Reference proteome</keyword>